<feature type="compositionally biased region" description="Basic and acidic residues" evidence="1">
    <location>
        <begin position="201"/>
        <end position="213"/>
    </location>
</feature>
<dbReference type="EMBL" id="CADCVM010000184">
    <property type="protein sequence ID" value="CAA9487716.1"/>
    <property type="molecule type" value="Genomic_DNA"/>
</dbReference>
<evidence type="ECO:0000256" key="1">
    <source>
        <dbReference type="SAM" id="MobiDB-lite"/>
    </source>
</evidence>
<feature type="non-terminal residue" evidence="2">
    <location>
        <position position="213"/>
    </location>
</feature>
<accession>A0A6J4S2Q4</accession>
<feature type="compositionally biased region" description="Basic and acidic residues" evidence="1">
    <location>
        <begin position="42"/>
        <end position="62"/>
    </location>
</feature>
<protein>
    <submittedName>
        <fullName evidence="2">N-acetylmuramoyl-L-alanine amidase</fullName>
        <ecNumber evidence="2">3.5.1.28</ecNumber>
    </submittedName>
</protein>
<organism evidence="2">
    <name type="scientific">uncultured Rubrobacteraceae bacterium</name>
    <dbReference type="NCBI Taxonomy" id="349277"/>
    <lineage>
        <taxon>Bacteria</taxon>
        <taxon>Bacillati</taxon>
        <taxon>Actinomycetota</taxon>
        <taxon>Rubrobacteria</taxon>
        <taxon>Rubrobacterales</taxon>
        <taxon>Rubrobacteraceae</taxon>
        <taxon>environmental samples</taxon>
    </lineage>
</organism>
<reference evidence="2" key="1">
    <citation type="submission" date="2020-02" db="EMBL/GenBank/DDBJ databases">
        <authorList>
            <person name="Meier V. D."/>
        </authorList>
    </citation>
    <scope>NUCLEOTIDE SEQUENCE</scope>
    <source>
        <strain evidence="2">AVDCRST_MAG05</strain>
    </source>
</reference>
<feature type="compositionally biased region" description="Gly residues" evidence="1">
    <location>
        <begin position="12"/>
        <end position="33"/>
    </location>
</feature>
<feature type="non-terminal residue" evidence="2">
    <location>
        <position position="1"/>
    </location>
</feature>
<evidence type="ECO:0000313" key="2">
    <source>
        <dbReference type="EMBL" id="CAA9487716.1"/>
    </source>
</evidence>
<feature type="region of interest" description="Disordered" evidence="1">
    <location>
        <begin position="1"/>
        <end position="213"/>
    </location>
</feature>
<feature type="compositionally biased region" description="Basic residues" evidence="1">
    <location>
        <begin position="89"/>
        <end position="98"/>
    </location>
</feature>
<feature type="compositionally biased region" description="Basic and acidic residues" evidence="1">
    <location>
        <begin position="103"/>
        <end position="121"/>
    </location>
</feature>
<feature type="compositionally biased region" description="Basic and acidic residues" evidence="1">
    <location>
        <begin position="162"/>
        <end position="187"/>
    </location>
</feature>
<name>A0A6J4S2Q4_9ACTN</name>
<dbReference type="AlphaFoldDB" id="A0A6J4S2Q4"/>
<proteinExistence type="predicted"/>
<keyword evidence="2" id="KW-0378">Hydrolase</keyword>
<dbReference type="GO" id="GO:0008745">
    <property type="term" value="F:N-acetylmuramoyl-L-alanine amidase activity"/>
    <property type="evidence" value="ECO:0007669"/>
    <property type="project" value="UniProtKB-EC"/>
</dbReference>
<dbReference type="EC" id="3.5.1.28" evidence="2"/>
<feature type="compositionally biased region" description="Basic and acidic residues" evidence="1">
    <location>
        <begin position="73"/>
        <end position="84"/>
    </location>
</feature>
<gene>
    <name evidence="2" type="ORF">AVDCRST_MAG05-1693</name>
</gene>
<sequence>GGGLRCRPPGRDGPGNRGRGQGGRLHGPGGAGRGAWRLRLGGGEREVRPDGEGADPRRRQEARGAAGGGRPRGLYDAHRGRDPLQRGPLRLRQHHRGRGPGLRPHERLLRPRHGLHDDPLREVAQGQGPRPDGLQEPLDPAGGGRYGNHRHENALLVRLRRAPQERDAGDHRGDRLYNERGRREAPLRRHGRPAAADSGGAEDRDRGPPGHPL</sequence>